<feature type="signal peptide" evidence="10">
    <location>
        <begin position="1"/>
        <end position="18"/>
    </location>
</feature>
<accession>A0A383VEP6</accession>
<feature type="transmembrane region" description="Helical" evidence="9">
    <location>
        <begin position="266"/>
        <end position="285"/>
    </location>
</feature>
<evidence type="ECO:0000256" key="1">
    <source>
        <dbReference type="ARBA" id="ARBA00002791"/>
    </source>
</evidence>
<evidence type="ECO:0000256" key="4">
    <source>
        <dbReference type="ARBA" id="ARBA00022692"/>
    </source>
</evidence>
<name>A0A383VEP6_TETOB</name>
<dbReference type="EMBL" id="FNXT01000316">
    <property type="protein sequence ID" value="SZX63423.1"/>
    <property type="molecule type" value="Genomic_DNA"/>
</dbReference>
<feature type="transmembrane region" description="Helical" evidence="9">
    <location>
        <begin position="297"/>
        <end position="317"/>
    </location>
</feature>
<evidence type="ECO:0000256" key="8">
    <source>
        <dbReference type="ARBA" id="ARBA00023136"/>
    </source>
</evidence>
<feature type="transmembrane region" description="Helical" evidence="9">
    <location>
        <begin position="212"/>
        <end position="236"/>
    </location>
</feature>
<gene>
    <name evidence="11" type="ORF">BQ4739_LOCUS3971</name>
</gene>
<reference evidence="11 12" key="1">
    <citation type="submission" date="2016-10" db="EMBL/GenBank/DDBJ databases">
        <authorList>
            <person name="Cai Z."/>
        </authorList>
    </citation>
    <scope>NUCLEOTIDE SEQUENCE [LARGE SCALE GENOMIC DNA]</scope>
</reference>
<keyword evidence="5 10" id="KW-0732">Signal</keyword>
<evidence type="ECO:0000256" key="3">
    <source>
        <dbReference type="ARBA" id="ARBA00009561"/>
    </source>
</evidence>
<keyword evidence="7 9" id="KW-1133">Transmembrane helix</keyword>
<dbReference type="STRING" id="3088.A0A383VEP6"/>
<sequence>MRVLSLISLLVLLGSCAAASERVTKLVARQAATKDGIIVFSNSDFEEFAATKGRDYHLMFFLNAHYMAKNVDMNLPKLRQEYALAAQAFKRGPHPREVFFAELVYEGSKDVFQRLGVQQLPFVFHWGPDAVVREGRSIKIPKSSECGPSIKAYPWPAEELLRCTTGNTGLAGGEVDRPTVLKHPLFPLALLAFIVVGGYAAWLLYNSPIVKVTALWALGALAVYWFATSGGMYNIIRGIPIYYRGQNGKLVWWMEGRSGQLGAEGFVMGSSYLFFSTTLASLTYVVPRIRSATVRGVASLVLVLLAAFTAMRILAVYGSKSGIHMRTFFSFGR</sequence>
<keyword evidence="8 9" id="KW-0472">Membrane</keyword>
<feature type="chain" id="PRO_5016699164" description="Dolichyl-diphosphooligosaccharide--protein glycosyltransferase subunit 3" evidence="10">
    <location>
        <begin position="19"/>
        <end position="333"/>
    </location>
</feature>
<dbReference type="Proteomes" id="UP000256970">
    <property type="component" value="Unassembled WGS sequence"/>
</dbReference>
<dbReference type="PANTHER" id="PTHR12692:SF0">
    <property type="entry name" value="GH11935P"/>
    <property type="match status" value="1"/>
</dbReference>
<organism evidence="11 12">
    <name type="scientific">Tetradesmus obliquus</name>
    <name type="common">Green alga</name>
    <name type="synonym">Acutodesmus obliquus</name>
    <dbReference type="NCBI Taxonomy" id="3088"/>
    <lineage>
        <taxon>Eukaryota</taxon>
        <taxon>Viridiplantae</taxon>
        <taxon>Chlorophyta</taxon>
        <taxon>core chlorophytes</taxon>
        <taxon>Chlorophyceae</taxon>
        <taxon>CS clade</taxon>
        <taxon>Sphaeropleales</taxon>
        <taxon>Scenedesmaceae</taxon>
        <taxon>Tetradesmus</taxon>
    </lineage>
</organism>
<feature type="transmembrane region" description="Helical" evidence="9">
    <location>
        <begin position="185"/>
        <end position="205"/>
    </location>
</feature>
<evidence type="ECO:0000256" key="5">
    <source>
        <dbReference type="ARBA" id="ARBA00022729"/>
    </source>
</evidence>
<evidence type="ECO:0000256" key="2">
    <source>
        <dbReference type="ARBA" id="ARBA00004477"/>
    </source>
</evidence>
<comment type="similarity">
    <text evidence="3">Belongs to the OST3/OST6 family.</text>
</comment>
<evidence type="ECO:0000313" key="12">
    <source>
        <dbReference type="Proteomes" id="UP000256970"/>
    </source>
</evidence>
<proteinExistence type="inferred from homology"/>
<evidence type="ECO:0000256" key="7">
    <source>
        <dbReference type="ARBA" id="ARBA00022989"/>
    </source>
</evidence>
<comment type="subcellular location">
    <subcellularLocation>
        <location evidence="2">Endoplasmic reticulum membrane</location>
        <topology evidence="2">Multi-pass membrane protein</topology>
    </subcellularLocation>
</comment>
<evidence type="ECO:0008006" key="13">
    <source>
        <dbReference type="Google" id="ProtNLM"/>
    </source>
</evidence>
<dbReference type="GO" id="GO:0008250">
    <property type="term" value="C:oligosaccharyltransferase complex"/>
    <property type="evidence" value="ECO:0007669"/>
    <property type="project" value="TreeGrafter"/>
</dbReference>
<evidence type="ECO:0000313" key="11">
    <source>
        <dbReference type="EMBL" id="SZX63423.1"/>
    </source>
</evidence>
<comment type="function">
    <text evidence="1">Subunit of the oligosaccharyl transferase (OST) complex that catalyzes the initial transfer of a defined glycan (Glc(3)Man(9)GlcNAc(2) in eukaryotes) from the lipid carrier dolichol-pyrophosphate to an asparagine residue within an Asn-X-Ser/Thr consensus motif in nascent polypeptide chains, the first step in protein N-glycosylation. N-glycosylation occurs cotranslationally and the complex associates with the Sec61 complex at the channel-forming translocon complex that mediates protein translocation across the endoplasmic reticulum (ER). All subunits are required for a maximal enzyme activity.</text>
</comment>
<dbReference type="GO" id="GO:0018279">
    <property type="term" value="P:protein N-linked glycosylation via asparagine"/>
    <property type="evidence" value="ECO:0007669"/>
    <property type="project" value="TreeGrafter"/>
</dbReference>
<dbReference type="AlphaFoldDB" id="A0A383VEP6"/>
<dbReference type="Pfam" id="PF04756">
    <property type="entry name" value="OST3_OST6"/>
    <property type="match status" value="1"/>
</dbReference>
<dbReference type="PANTHER" id="PTHR12692">
    <property type="entry name" value="DOLICHYL-DIPHOSPHOOLIGOSACCHARIDE--PROTEIN GLYCOSYLTRANSFERASE-RELATED"/>
    <property type="match status" value="1"/>
</dbReference>
<keyword evidence="4 9" id="KW-0812">Transmembrane</keyword>
<evidence type="ECO:0000256" key="9">
    <source>
        <dbReference type="SAM" id="Phobius"/>
    </source>
</evidence>
<evidence type="ECO:0000256" key="10">
    <source>
        <dbReference type="SAM" id="SignalP"/>
    </source>
</evidence>
<dbReference type="Gene3D" id="3.40.30.10">
    <property type="entry name" value="Glutaredoxin"/>
    <property type="match status" value="1"/>
</dbReference>
<keyword evidence="12" id="KW-1185">Reference proteome</keyword>
<protein>
    <recommendedName>
        <fullName evidence="13">Dolichyl-diphosphooligosaccharide--protein glycosyltransferase subunit 3</fullName>
    </recommendedName>
</protein>
<dbReference type="PROSITE" id="PS51257">
    <property type="entry name" value="PROKAR_LIPOPROTEIN"/>
    <property type="match status" value="1"/>
</dbReference>
<keyword evidence="6" id="KW-0256">Endoplasmic reticulum</keyword>
<dbReference type="InterPro" id="IPR021149">
    <property type="entry name" value="OligosaccharylTrfase_OST3/OST6"/>
</dbReference>
<evidence type="ECO:0000256" key="6">
    <source>
        <dbReference type="ARBA" id="ARBA00022824"/>
    </source>
</evidence>